<dbReference type="AlphaFoldDB" id="A0A859FB33"/>
<evidence type="ECO:0000313" key="1">
    <source>
        <dbReference type="EMBL" id="QKS69744.1"/>
    </source>
</evidence>
<name>A0A859FB33_9BACI</name>
<dbReference type="RefSeq" id="WP_176007786.1">
    <property type="nucleotide sequence ID" value="NZ_CP041372.2"/>
</dbReference>
<sequence>MRLFLIVTVFFLVSGCSTDSEENYDIYVYTNGISDQIEEDTFRDLVQQLPHTLEEDVRVTFHIPLDEKFFVDVSAELGDLLIMDEHMIEQIMEPEGLAPLDDILPESLDLEGTFYEQILPESGSKHVFAVPLDANMYLLKELGIEPDRPMAAAVPLYSVKTEDSILLLEQLLTY</sequence>
<keyword evidence="2" id="KW-1185">Reference proteome</keyword>
<evidence type="ECO:0008006" key="3">
    <source>
        <dbReference type="Google" id="ProtNLM"/>
    </source>
</evidence>
<gene>
    <name evidence="1" type="ORF">FLK61_23400</name>
</gene>
<evidence type="ECO:0000313" key="2">
    <source>
        <dbReference type="Proteomes" id="UP000318138"/>
    </source>
</evidence>
<dbReference type="Proteomes" id="UP000318138">
    <property type="component" value="Chromosome"/>
</dbReference>
<accession>A0A859FB33</accession>
<reference evidence="2" key="1">
    <citation type="submission" date="2019-07" db="EMBL/GenBank/DDBJ databases">
        <title>Bacillus alkalisoli sp. nov. isolated from saline soil.</title>
        <authorList>
            <person name="Sun J.-Q."/>
            <person name="Xu L."/>
        </authorList>
    </citation>
    <scope>NUCLEOTIDE SEQUENCE [LARGE SCALE GENOMIC DNA]</scope>
    <source>
        <strain evidence="2">M4U3P1</strain>
    </source>
</reference>
<protein>
    <recommendedName>
        <fullName evidence="3">Extracellular solute-binding protein</fullName>
    </recommendedName>
</protein>
<organism evidence="1 2">
    <name type="scientific">Paenalkalicoccus suaedae</name>
    <dbReference type="NCBI Taxonomy" id="2592382"/>
    <lineage>
        <taxon>Bacteria</taxon>
        <taxon>Bacillati</taxon>
        <taxon>Bacillota</taxon>
        <taxon>Bacilli</taxon>
        <taxon>Bacillales</taxon>
        <taxon>Bacillaceae</taxon>
        <taxon>Paenalkalicoccus</taxon>
    </lineage>
</organism>
<proteinExistence type="predicted"/>
<dbReference type="KEGG" id="psua:FLK61_23400"/>
<dbReference type="EMBL" id="CP041372">
    <property type="protein sequence ID" value="QKS69744.1"/>
    <property type="molecule type" value="Genomic_DNA"/>
</dbReference>
<dbReference type="PROSITE" id="PS51257">
    <property type="entry name" value="PROKAR_LIPOPROTEIN"/>
    <property type="match status" value="1"/>
</dbReference>